<dbReference type="PANTHER" id="PTHR12211">
    <property type="entry name" value="ENDOPLASMIC RETICULUM PROTEIN ERP29"/>
    <property type="match status" value="1"/>
</dbReference>
<organism evidence="2">
    <name type="scientific">Amphimedon queenslandica</name>
    <name type="common">Sponge</name>
    <dbReference type="NCBI Taxonomy" id="400682"/>
    <lineage>
        <taxon>Eukaryota</taxon>
        <taxon>Metazoa</taxon>
        <taxon>Porifera</taxon>
        <taxon>Demospongiae</taxon>
        <taxon>Heteroscleromorpha</taxon>
        <taxon>Haplosclerida</taxon>
        <taxon>Niphatidae</taxon>
        <taxon>Amphimedon</taxon>
    </lineage>
</organism>
<reference evidence="2" key="1">
    <citation type="submission" date="2017-05" db="UniProtKB">
        <authorList>
            <consortium name="EnsemblMetazoa"/>
        </authorList>
    </citation>
    <scope>IDENTIFICATION</scope>
</reference>
<name>A0A1X7SEZ8_AMPQE</name>
<dbReference type="AlphaFoldDB" id="A0A1X7SEZ8"/>
<dbReference type="Gene3D" id="1.20.1150.12">
    <property type="entry name" value="Endoplasmic reticulum resident protein 29, C-terminal domain"/>
    <property type="match status" value="1"/>
</dbReference>
<dbReference type="InterPro" id="IPR036356">
    <property type="entry name" value="ERp29_C_sf"/>
</dbReference>
<dbReference type="PANTHER" id="PTHR12211:SF0">
    <property type="entry name" value="ENDOPLASMIC RETICULUM RESIDENT PROTEIN 29"/>
    <property type="match status" value="1"/>
</dbReference>
<dbReference type="EnsemblMetazoa" id="Aqu2.1.00631_001">
    <property type="protein sequence ID" value="Aqu2.1.00631_001"/>
    <property type="gene ID" value="Aqu2.1.00631"/>
</dbReference>
<dbReference type="OrthoDB" id="427280at2759"/>
<proteinExistence type="predicted"/>
<evidence type="ECO:0000259" key="1">
    <source>
        <dbReference type="Pfam" id="PF07749"/>
    </source>
</evidence>
<dbReference type="SUPFAM" id="SSF47933">
    <property type="entry name" value="ERP29 C domain-like"/>
    <property type="match status" value="1"/>
</dbReference>
<sequence length="55" mass="6514">ADYYVKVMNKVQEKGDSYIENESERLGRMVDGKKVSAKKSDEFTKRRNVLRKFEL</sequence>
<dbReference type="GO" id="GO:0005783">
    <property type="term" value="C:endoplasmic reticulum"/>
    <property type="evidence" value="ECO:0007669"/>
    <property type="project" value="InterPro"/>
</dbReference>
<feature type="domain" description="Endoplasmic reticulum resident protein 29 C-terminal" evidence="1">
    <location>
        <begin position="1"/>
        <end position="53"/>
    </location>
</feature>
<dbReference type="InterPro" id="IPR016855">
    <property type="entry name" value="ERp29"/>
</dbReference>
<dbReference type="InParanoid" id="A0A1X7SEZ8"/>
<evidence type="ECO:0000313" key="2">
    <source>
        <dbReference type="EnsemblMetazoa" id="Aqu2.1.00631_001"/>
    </source>
</evidence>
<dbReference type="Pfam" id="PF07749">
    <property type="entry name" value="ERp29"/>
    <property type="match status" value="1"/>
</dbReference>
<accession>A0A1X7SEZ8</accession>
<protein>
    <recommendedName>
        <fullName evidence="1">Endoplasmic reticulum resident protein 29 C-terminal domain-containing protein</fullName>
    </recommendedName>
</protein>
<dbReference type="InterPro" id="IPR011679">
    <property type="entry name" value="ERp29_C"/>
</dbReference>